<dbReference type="EMBL" id="FORQ01000005">
    <property type="protein sequence ID" value="SFJ13327.1"/>
    <property type="molecule type" value="Genomic_DNA"/>
</dbReference>
<organism evidence="1 2">
    <name type="scientific">Kaistella treverensis</name>
    <dbReference type="NCBI Taxonomy" id="631455"/>
    <lineage>
        <taxon>Bacteria</taxon>
        <taxon>Pseudomonadati</taxon>
        <taxon>Bacteroidota</taxon>
        <taxon>Flavobacteriia</taxon>
        <taxon>Flavobacteriales</taxon>
        <taxon>Weeksellaceae</taxon>
        <taxon>Chryseobacterium group</taxon>
        <taxon>Kaistella</taxon>
    </lineage>
</organism>
<proteinExistence type="predicted"/>
<dbReference type="AlphaFoldDB" id="A0A1I3NVY5"/>
<accession>A0A1I3NVY5</accession>
<sequence>MQYKVVKIIKYFKIIFSETLLNKKNHPFQAVF</sequence>
<dbReference type="Proteomes" id="UP000242560">
    <property type="component" value="Unassembled WGS sequence"/>
</dbReference>
<reference evidence="2" key="1">
    <citation type="submission" date="2016-10" db="EMBL/GenBank/DDBJ databases">
        <authorList>
            <person name="Varghese N."/>
            <person name="Submissions S."/>
        </authorList>
    </citation>
    <scope>NUCLEOTIDE SEQUENCE [LARGE SCALE GENOMIC DNA]</scope>
    <source>
        <strain evidence="2">DSM 22251</strain>
    </source>
</reference>
<gene>
    <name evidence="1" type="ORF">SAMN05421638_2256</name>
</gene>
<keyword evidence="2" id="KW-1185">Reference proteome</keyword>
<evidence type="ECO:0000313" key="1">
    <source>
        <dbReference type="EMBL" id="SFJ13327.1"/>
    </source>
</evidence>
<evidence type="ECO:0000313" key="2">
    <source>
        <dbReference type="Proteomes" id="UP000242560"/>
    </source>
</evidence>
<name>A0A1I3NVY5_9FLAO</name>
<protein>
    <submittedName>
        <fullName evidence="1">Uncharacterized protein</fullName>
    </submittedName>
</protein>